<name>A0A2I0JHV5_PUNGR</name>
<keyword evidence="3" id="KW-1185">Reference proteome</keyword>
<evidence type="ECO:0000313" key="3">
    <source>
        <dbReference type="Proteomes" id="UP000233551"/>
    </source>
</evidence>
<sequence length="95" mass="10134">MGKDKEVAEEGKKMMEVEVVTSQSSACRGRGREGAPPPPYHHMHPPPPWRSVEIWRPMVGGAALVSAVSDTCQSGFLASTCAAFAFAFAFASPIV</sequence>
<reference evidence="2 3" key="1">
    <citation type="submission" date="2017-11" db="EMBL/GenBank/DDBJ databases">
        <title>De-novo sequencing of pomegranate (Punica granatum L.) genome.</title>
        <authorList>
            <person name="Akparov Z."/>
            <person name="Amiraslanov A."/>
            <person name="Hajiyeva S."/>
            <person name="Abbasov M."/>
            <person name="Kaur K."/>
            <person name="Hamwieh A."/>
            <person name="Solovyev V."/>
            <person name="Salamov A."/>
            <person name="Braich B."/>
            <person name="Kosarev P."/>
            <person name="Mahmoud A."/>
            <person name="Hajiyev E."/>
            <person name="Babayeva S."/>
            <person name="Izzatullayeva V."/>
            <person name="Mammadov A."/>
            <person name="Mammadov A."/>
            <person name="Sharifova S."/>
            <person name="Ojaghi J."/>
            <person name="Eynullazada K."/>
            <person name="Bayramov B."/>
            <person name="Abdulazimova A."/>
            <person name="Shahmuradov I."/>
        </authorList>
    </citation>
    <scope>NUCLEOTIDE SEQUENCE [LARGE SCALE GENOMIC DNA]</scope>
    <source>
        <strain evidence="3">cv. AG2017</strain>
        <tissue evidence="2">Leaf</tissue>
    </source>
</reference>
<dbReference type="Proteomes" id="UP000233551">
    <property type="component" value="Unassembled WGS sequence"/>
</dbReference>
<gene>
    <name evidence="2" type="ORF">CRG98_023779</name>
</gene>
<proteinExistence type="predicted"/>
<comment type="caution">
    <text evidence="2">The sequence shown here is derived from an EMBL/GenBank/DDBJ whole genome shotgun (WGS) entry which is preliminary data.</text>
</comment>
<dbReference type="EMBL" id="PGOL01001660">
    <property type="protein sequence ID" value="PKI55837.1"/>
    <property type="molecule type" value="Genomic_DNA"/>
</dbReference>
<dbReference type="AlphaFoldDB" id="A0A2I0JHV5"/>
<organism evidence="2 3">
    <name type="scientific">Punica granatum</name>
    <name type="common">Pomegranate</name>
    <dbReference type="NCBI Taxonomy" id="22663"/>
    <lineage>
        <taxon>Eukaryota</taxon>
        <taxon>Viridiplantae</taxon>
        <taxon>Streptophyta</taxon>
        <taxon>Embryophyta</taxon>
        <taxon>Tracheophyta</taxon>
        <taxon>Spermatophyta</taxon>
        <taxon>Magnoliopsida</taxon>
        <taxon>eudicotyledons</taxon>
        <taxon>Gunneridae</taxon>
        <taxon>Pentapetalae</taxon>
        <taxon>rosids</taxon>
        <taxon>malvids</taxon>
        <taxon>Myrtales</taxon>
        <taxon>Lythraceae</taxon>
        <taxon>Punica</taxon>
    </lineage>
</organism>
<accession>A0A2I0JHV5</accession>
<protein>
    <submittedName>
        <fullName evidence="2">Uncharacterized protein</fullName>
    </submittedName>
</protein>
<evidence type="ECO:0000313" key="2">
    <source>
        <dbReference type="EMBL" id="PKI55837.1"/>
    </source>
</evidence>
<feature type="compositionally biased region" description="Pro residues" evidence="1">
    <location>
        <begin position="35"/>
        <end position="47"/>
    </location>
</feature>
<feature type="region of interest" description="Disordered" evidence="1">
    <location>
        <begin position="19"/>
        <end position="47"/>
    </location>
</feature>
<evidence type="ECO:0000256" key="1">
    <source>
        <dbReference type="SAM" id="MobiDB-lite"/>
    </source>
</evidence>